<dbReference type="PROSITE" id="PS50988">
    <property type="entry name" value="TROVE"/>
    <property type="match status" value="1"/>
</dbReference>
<dbReference type="Proteomes" id="UP000051952">
    <property type="component" value="Unassembled WGS sequence"/>
</dbReference>
<evidence type="ECO:0000256" key="3">
    <source>
        <dbReference type="SAM" id="MobiDB-lite"/>
    </source>
</evidence>
<gene>
    <name evidence="5" type="ORF">BSAL_40670</name>
</gene>
<dbReference type="SUPFAM" id="SSF52540">
    <property type="entry name" value="P-loop containing nucleoside triphosphate hydrolases"/>
    <property type="match status" value="1"/>
</dbReference>
<dbReference type="OMA" id="WQILPKG"/>
<protein>
    <submittedName>
        <fullName evidence="5">WD40 repeat-containing protein, putative</fullName>
    </submittedName>
</protein>
<dbReference type="InterPro" id="IPR037214">
    <property type="entry name" value="TROVE_dom_sf"/>
</dbReference>
<evidence type="ECO:0000259" key="4">
    <source>
        <dbReference type="PROSITE" id="PS50988"/>
    </source>
</evidence>
<dbReference type="SUPFAM" id="SSF140864">
    <property type="entry name" value="TROVE domain-like"/>
    <property type="match status" value="1"/>
</dbReference>
<proteinExistence type="predicted"/>
<dbReference type="Gene3D" id="1.25.40.370">
    <property type="match status" value="1"/>
</dbReference>
<dbReference type="CDD" id="cd00200">
    <property type="entry name" value="WD40"/>
    <property type="match status" value="1"/>
</dbReference>
<dbReference type="GO" id="GO:0000722">
    <property type="term" value="P:telomere maintenance via recombination"/>
    <property type="evidence" value="ECO:0007669"/>
    <property type="project" value="TreeGrafter"/>
</dbReference>
<dbReference type="InterPro" id="IPR025139">
    <property type="entry name" value="DUF4062"/>
</dbReference>
<dbReference type="EMBL" id="CYKH01002117">
    <property type="protein sequence ID" value="CUG93083.1"/>
    <property type="molecule type" value="Genomic_DNA"/>
</dbReference>
<dbReference type="PANTHER" id="PTHR44791:SF1">
    <property type="entry name" value="TELOMERASE PROTEIN COMPONENT 1"/>
    <property type="match status" value="1"/>
</dbReference>
<evidence type="ECO:0000256" key="1">
    <source>
        <dbReference type="ARBA" id="ARBA00022737"/>
    </source>
</evidence>
<dbReference type="Pfam" id="PF24883">
    <property type="entry name" value="NPHP3_N"/>
    <property type="match status" value="1"/>
</dbReference>
<feature type="region of interest" description="Disordered" evidence="3">
    <location>
        <begin position="1394"/>
        <end position="1415"/>
    </location>
</feature>
<dbReference type="PROSITE" id="PS50082">
    <property type="entry name" value="WD_REPEATS_2"/>
    <property type="match status" value="3"/>
</dbReference>
<dbReference type="InterPro" id="IPR052652">
    <property type="entry name" value="Telomerase_Complex_Comp"/>
</dbReference>
<feature type="region of interest" description="Disordered" evidence="3">
    <location>
        <begin position="616"/>
        <end position="669"/>
    </location>
</feature>
<evidence type="ECO:0000256" key="2">
    <source>
        <dbReference type="PROSITE-ProRule" id="PRU00221"/>
    </source>
</evidence>
<feature type="region of interest" description="Disordered" evidence="3">
    <location>
        <begin position="2237"/>
        <end position="2272"/>
    </location>
</feature>
<keyword evidence="1" id="KW-0677">Repeat</keyword>
<feature type="repeat" description="WD" evidence="2">
    <location>
        <begin position="1785"/>
        <end position="1816"/>
    </location>
</feature>
<dbReference type="InterPro" id="IPR001680">
    <property type="entry name" value="WD40_rpt"/>
</dbReference>
<dbReference type="SMART" id="SM00320">
    <property type="entry name" value="WD40"/>
    <property type="match status" value="9"/>
</dbReference>
<keyword evidence="2" id="KW-0853">WD repeat</keyword>
<name>A0A0S4JUG3_BODSA</name>
<dbReference type="InterPro" id="IPR036322">
    <property type="entry name" value="WD40_repeat_dom_sf"/>
</dbReference>
<feature type="repeat" description="WD" evidence="2">
    <location>
        <begin position="1602"/>
        <end position="1644"/>
    </location>
</feature>
<feature type="compositionally biased region" description="Low complexity" evidence="3">
    <location>
        <begin position="2256"/>
        <end position="2272"/>
    </location>
</feature>
<keyword evidence="6" id="KW-1185">Reference proteome</keyword>
<reference evidence="6" key="1">
    <citation type="submission" date="2015-09" db="EMBL/GenBank/DDBJ databases">
        <authorList>
            <consortium name="Pathogen Informatics"/>
        </authorList>
    </citation>
    <scope>NUCLEOTIDE SEQUENCE [LARGE SCALE GENOMIC DNA]</scope>
    <source>
        <strain evidence="6">Lake Konstanz</strain>
    </source>
</reference>
<feature type="repeat" description="WD" evidence="2">
    <location>
        <begin position="1828"/>
        <end position="1860"/>
    </location>
</feature>
<sequence>MFGNASQLISAKEELIRLLSGALIKEPSFDSKDQHSWATHDDADSDASTVVSDLVEIKEAPTAGMMRLGALVSEGDGEFLLKLAVYLRQDLGIRGSANFLTSIAAYQPNCQPYLSTYLPRIIGLPTDWLQIASFARDSPLRTQCGLPTSLRNALTSSFKNFNEFSLAKYNTESAQKKRKKDRIAKGEDPDDIIMPYTLKQMVRLLHISEPRYEVMCLLGKNYPASPQEFSALGLETPQRVFDPTRINRRMRLAVPTTWETELAAKGNHAHVWDGLVKERKLPFMAMLRNLRNVILAGCARSTHDDLIGKLRSEDQIANSKQFPYRFFSAFDVLSIDPATAYDAPQVKREGAPTKAKPKPATAPTTEELTVLLQEYRDALQESVRLATKLNIRPIHGKSVVLLQGSLEMLDQVRAQGAKGIGSVRSKLDVAMLLAIMLQYACESCDFVLFIEGPRGEPSYHLLPPLDRNLGMLEALTATKERVEALIHAVEDDFEHKYLNFPFSYLDKVIHSQERIESVLLVSNGHVSYEHDNLYPALGSLKDYLQRLRVASNPDLLFVSLSIDGNADMGIDRVFNQPNDVLLTGFSDSILRFIAERSGGGPRQYIEHIHEVYNIDTSQVTGRAPPPTRAVGGKERRLEEPTDSTSSDDSDSDSCSDDDDVSEPRTTAKTVVAIIPPPQRHAVASYRVLRCFISSTFTDMHCERQALMSDVFPALRSWISKNGWKIHVTPIDFRWGILAEAGSGPLPTAASMCLAEVSRCSPFILGILGNRYGSVNTLKRQSLIPNDSDIDAEDFDWLAQFPGEGIGLSVTELELRHALQCTKRLKSANSSPKVVVLKRTIKGALPPKLVSSFADTSKDAQERSRKLLEYLQADTIGASVTSYCAAVSTQPNATEEDVLDMESFARVAIAQLKEQVLSAWPSLAQRDADSDLEEDDAAIVRDDDKEIVILKRRDSDTASSSTDDEDGTSSAFSCPSTVAGDMLQSTTAIDGAEDQTFFSLTLEAPYVPQKEAVRAAQRFLQREAVGASAVVEDDDVSAIGHGPAGAPVLLVHAEEGAGKSSFLAHIVGEVKARNAKGSKSPVATVAFSFQAAASSPIDCLRFIAASIIVQFDLSDTFTVPNNGDGDKDALSKLLPELYSACEKKLRTIKGMLLITIDGIDTIPSEIALGSLSLMVLPNAPPSLLFILSTYASSPVTIALKGRPQPTAFIKLPLLSLNERVQVVQRHLGTLSKTLQDSVTKGSMVRVLCRKTDAGLSSYLMLSLTYLALFSKFDTLKQDIRRLPGTLVQLQTDVLRRCEGLFTADATTSLFTTLALSQSIGGVTEEVLLTTSANGSEASHVARLLAFLKYHSMLSTGGNNLLSFTSDTLVKAARKRYLAKTAEVHRHHTRLLSQLLKGRKPQPSTSGGFPATSSKNVQGDAAADFGVDPEILRRLPVHSTLAVLHHSLECKRWGVVSQIGSSIDCIVTMVEAGLLPQLLVSIERLQVLHRPTHRKLQVFSEFLLAHRHILARRPSLAAQLALNMPTSSPVYKAAKGSRLDDDRTWVEWHNRHVHGERECTMTSQWTTQKVLCAAFSADGTRLAIGGADWVCRVGLILEGTIQHELKHTSDITAVAFAGTTDMTLVTGANDGMIRVWSLHDGAMLQEGKQHGRRVNDVAMFGKELNMCLSASDDTTLCLWRLHVGGAAGGAAARPRPLKTFRHHKAPVSCCAVHQSGQRMATGSWDGGVAVTKTNADKDNDGPQWLRLSCAIRCVAFVPSMVVTVAVGTFTGAVHLYDAAGEVLSASFHNHSHPISALHISHDAKYMLSTDASGRIKLWRQSVTGEIVGSLNGHDTNVPAARFHPKDSNQCITGSLDSTVRHWTFKEQGIEYPVGGVHDSAVTAMAAASNGAYVVTACRGGVAHVFASDQLAASAPWFSIAPHRHFESTSDDEELVRPTPLCYVTTCKDDTLIVLGDVFGTLSAWGSTPGLSGKDAPLRFLIRNALVHPAMFVWYHTSWDCWIALSYGGESRRWKVTNMEFATGNPDILWIDEKPHIDGAITAPLVTAMPAPDDVEPSDALKTIMIGTGTTLLSVKFGVDNLFASESMDFQFGGLGRAYFLDEDATLICTHVLFNAALMSMAYEGGYIGFVDMRAKEDENEEKSFGLVRLRDDRNPRQWMNITCFGLTTFDPYTRVAVGGSDMTIRLLNINPEKGRLDFLAIFHTTASPKSAIFHQHGLVCGDTLGNVYALTTHQSALDEAEEASTEVGESTEVTDLDTASLGSETESTTTSRGDSSVIDMFAELGTRMPAGCKGKDRAAWLKRQQELLRAATKLQRTVPAARVALRRHAQVAFTAFEAFSLL</sequence>
<dbReference type="Pfam" id="PF13271">
    <property type="entry name" value="DUF4062"/>
    <property type="match status" value="1"/>
</dbReference>
<feature type="domain" description="TROVE" evidence="4">
    <location>
        <begin position="16"/>
        <end position="396"/>
    </location>
</feature>
<accession>A0A0S4JUG3</accession>
<dbReference type="Gene3D" id="2.130.10.10">
    <property type="entry name" value="YVTN repeat-like/Quinoprotein amine dehydrogenase"/>
    <property type="match status" value="2"/>
</dbReference>
<dbReference type="SUPFAM" id="SSF50978">
    <property type="entry name" value="WD40 repeat-like"/>
    <property type="match status" value="2"/>
</dbReference>
<dbReference type="VEuPathDB" id="TriTrypDB:BSAL_40670"/>
<dbReference type="PROSITE" id="PS50294">
    <property type="entry name" value="WD_REPEATS_REGION"/>
    <property type="match status" value="1"/>
</dbReference>
<dbReference type="InterPro" id="IPR015943">
    <property type="entry name" value="WD40/YVTN_repeat-like_dom_sf"/>
</dbReference>
<evidence type="ECO:0000313" key="5">
    <source>
        <dbReference type="EMBL" id="CUG93083.1"/>
    </source>
</evidence>
<feature type="compositionally biased region" description="Polar residues" evidence="3">
    <location>
        <begin position="1400"/>
        <end position="1415"/>
    </location>
</feature>
<dbReference type="GO" id="GO:0003720">
    <property type="term" value="F:telomerase activity"/>
    <property type="evidence" value="ECO:0007669"/>
    <property type="project" value="TreeGrafter"/>
</dbReference>
<dbReference type="GO" id="GO:0005697">
    <property type="term" value="C:telomerase holoenzyme complex"/>
    <property type="evidence" value="ECO:0007669"/>
    <property type="project" value="TreeGrafter"/>
</dbReference>
<dbReference type="OrthoDB" id="427368at2759"/>
<evidence type="ECO:0000313" key="6">
    <source>
        <dbReference type="Proteomes" id="UP000051952"/>
    </source>
</evidence>
<dbReference type="InterPro" id="IPR008858">
    <property type="entry name" value="TROVE_dom"/>
</dbReference>
<dbReference type="PANTHER" id="PTHR44791">
    <property type="entry name" value="TELOMERASE PROTEIN COMPONENT 1 TEP1"/>
    <property type="match status" value="1"/>
</dbReference>
<dbReference type="Pfam" id="PF05731">
    <property type="entry name" value="TROVE"/>
    <property type="match status" value="1"/>
</dbReference>
<dbReference type="Pfam" id="PF00400">
    <property type="entry name" value="WD40"/>
    <property type="match status" value="5"/>
</dbReference>
<dbReference type="GO" id="GO:0070034">
    <property type="term" value="F:telomerase RNA binding"/>
    <property type="evidence" value="ECO:0007669"/>
    <property type="project" value="TreeGrafter"/>
</dbReference>
<feature type="compositionally biased region" description="Acidic residues" evidence="3">
    <location>
        <begin position="645"/>
        <end position="660"/>
    </location>
</feature>
<dbReference type="InterPro" id="IPR027417">
    <property type="entry name" value="P-loop_NTPase"/>
</dbReference>
<feature type="region of interest" description="Disordered" evidence="3">
    <location>
        <begin position="951"/>
        <end position="973"/>
    </location>
</feature>
<dbReference type="InterPro" id="IPR056884">
    <property type="entry name" value="NPHP3-like_N"/>
</dbReference>
<organism evidence="5 6">
    <name type="scientific">Bodo saltans</name>
    <name type="common">Flagellated protozoan</name>
    <dbReference type="NCBI Taxonomy" id="75058"/>
    <lineage>
        <taxon>Eukaryota</taxon>
        <taxon>Discoba</taxon>
        <taxon>Euglenozoa</taxon>
        <taxon>Kinetoplastea</taxon>
        <taxon>Metakinetoplastina</taxon>
        <taxon>Eubodonida</taxon>
        <taxon>Bodonidae</taxon>
        <taxon>Bodo</taxon>
    </lineage>
</organism>